<dbReference type="EMBL" id="WTUW01000002">
    <property type="protein sequence ID" value="MZR30235.1"/>
    <property type="molecule type" value="Genomic_DNA"/>
</dbReference>
<dbReference type="RefSeq" id="WP_161314835.1">
    <property type="nucleotide sequence ID" value="NZ_WTUW01000002.1"/>
</dbReference>
<sequence length="387" mass="44168">MKIKQLYAGFDTIEVAFLGALPIETLEVFREAKQEAAKLQERQLVTIGPGNVTGHIASHGLTGGYAFLFDTGPTGDLWSFKDSADPSKWNIAVKPHASALACHSYQETKNRLLDTLKAMGCRFGTESIRRVDFAMDFLMPETFELNHMQFVTHHRSKVSPYFEEKKEQDPNIPSLVFQGRCIGSVTIGKMPGRQMIVYNKRKAAIEQRAYYWFNVWEVDQKDTTKNIWRVELRAGKKELKDKWNIRTFLDLENSIGDVFNDAIEKVRYLGDFQTDGNVTRQRMHPLWVAATECLSRKLTDYRAGLVPGQVREVFRKQQAETYIQQISGNAAGLAAALELTDEAIRETFGQYIGQTVSNRINDPDTRFFESRDRAQNRIILKIHSKSS</sequence>
<dbReference type="Proteomes" id="UP000476030">
    <property type="component" value="Unassembled WGS sequence"/>
</dbReference>
<proteinExistence type="predicted"/>
<gene>
    <name evidence="1" type="ORF">GQE98_06250</name>
</gene>
<organism evidence="1 2">
    <name type="scientific">Sneathiella litorea</name>
    <dbReference type="NCBI Taxonomy" id="2606216"/>
    <lineage>
        <taxon>Bacteria</taxon>
        <taxon>Pseudomonadati</taxon>
        <taxon>Pseudomonadota</taxon>
        <taxon>Alphaproteobacteria</taxon>
        <taxon>Sneathiellales</taxon>
        <taxon>Sneathiellaceae</taxon>
        <taxon>Sneathiella</taxon>
    </lineage>
</organism>
<keyword evidence="2" id="KW-1185">Reference proteome</keyword>
<reference evidence="1 2" key="1">
    <citation type="submission" date="2019-12" db="EMBL/GenBank/DDBJ databases">
        <title>Snethiella sp. nov. sp. isolated from sea sand.</title>
        <authorList>
            <person name="Kim J."/>
            <person name="Jeong S.E."/>
            <person name="Jung H.S."/>
            <person name="Jeon C.O."/>
        </authorList>
    </citation>
    <scope>NUCLEOTIDE SEQUENCE [LARGE SCALE GENOMIC DNA]</scope>
    <source>
        <strain evidence="1 2">DP05</strain>
    </source>
</reference>
<evidence type="ECO:0008006" key="3">
    <source>
        <dbReference type="Google" id="ProtNLM"/>
    </source>
</evidence>
<comment type="caution">
    <text evidence="1">The sequence shown here is derived from an EMBL/GenBank/DDBJ whole genome shotgun (WGS) entry which is preliminary data.</text>
</comment>
<dbReference type="AlphaFoldDB" id="A0A6L8W535"/>
<evidence type="ECO:0000313" key="1">
    <source>
        <dbReference type="EMBL" id="MZR30235.1"/>
    </source>
</evidence>
<evidence type="ECO:0000313" key="2">
    <source>
        <dbReference type="Proteomes" id="UP000476030"/>
    </source>
</evidence>
<protein>
    <recommendedName>
        <fullName evidence="3">Replication initiation factor</fullName>
    </recommendedName>
</protein>
<accession>A0A6L8W535</accession>
<name>A0A6L8W535_9PROT</name>